<dbReference type="EMBL" id="LR797418">
    <property type="protein sequence ID" value="CAB4214911.1"/>
    <property type="molecule type" value="Genomic_DNA"/>
</dbReference>
<dbReference type="GO" id="GO:0003677">
    <property type="term" value="F:DNA binding"/>
    <property type="evidence" value="ECO:0007669"/>
    <property type="project" value="InterPro"/>
</dbReference>
<gene>
    <name evidence="2" type="ORF">UFOVP1469_12</name>
    <name evidence="3" type="ORF">UFOVP1556_39</name>
</gene>
<reference evidence="2" key="1">
    <citation type="submission" date="2020-05" db="EMBL/GenBank/DDBJ databases">
        <authorList>
            <person name="Chiriac C."/>
            <person name="Salcher M."/>
            <person name="Ghai R."/>
            <person name="Kavagutti S V."/>
        </authorList>
    </citation>
    <scope>NUCLEOTIDE SEQUENCE</scope>
</reference>
<evidence type="ECO:0000259" key="1">
    <source>
        <dbReference type="Pfam" id="PF02796"/>
    </source>
</evidence>
<evidence type="ECO:0000313" key="2">
    <source>
        <dbReference type="EMBL" id="CAB4214911.1"/>
    </source>
</evidence>
<evidence type="ECO:0000313" key="3">
    <source>
        <dbReference type="EMBL" id="CAB5229351.1"/>
    </source>
</evidence>
<dbReference type="InterPro" id="IPR006120">
    <property type="entry name" value="Resolvase_HTH_dom"/>
</dbReference>
<organism evidence="2">
    <name type="scientific">uncultured Caudovirales phage</name>
    <dbReference type="NCBI Taxonomy" id="2100421"/>
    <lineage>
        <taxon>Viruses</taxon>
        <taxon>Duplodnaviria</taxon>
        <taxon>Heunggongvirae</taxon>
        <taxon>Uroviricota</taxon>
        <taxon>Caudoviricetes</taxon>
        <taxon>Peduoviridae</taxon>
        <taxon>Maltschvirus</taxon>
        <taxon>Maltschvirus maltsch</taxon>
    </lineage>
</organism>
<dbReference type="Pfam" id="PF02796">
    <property type="entry name" value="HTH_7"/>
    <property type="match status" value="1"/>
</dbReference>
<accession>A0A6J5SKY1</accession>
<dbReference type="Gene3D" id="1.10.10.60">
    <property type="entry name" value="Homeodomain-like"/>
    <property type="match status" value="1"/>
</dbReference>
<protein>
    <submittedName>
        <fullName evidence="2">Resolvase, HTH domain containing protein</fullName>
    </submittedName>
</protein>
<dbReference type="EMBL" id="LR798400">
    <property type="protein sequence ID" value="CAB5229351.1"/>
    <property type="molecule type" value="Genomic_DNA"/>
</dbReference>
<dbReference type="GO" id="GO:0000150">
    <property type="term" value="F:DNA strand exchange activity"/>
    <property type="evidence" value="ECO:0007669"/>
    <property type="project" value="InterPro"/>
</dbReference>
<dbReference type="InterPro" id="IPR009057">
    <property type="entry name" value="Homeodomain-like_sf"/>
</dbReference>
<name>A0A6J5SKY1_9CAUD</name>
<sequence length="54" mass="5881">MGAKQSSDTDKALKLIKGGMTRYAAAKKVGVALSTIYRAVKRQKVVTPMQKVEK</sequence>
<proteinExistence type="predicted"/>
<dbReference type="SUPFAM" id="SSF46689">
    <property type="entry name" value="Homeodomain-like"/>
    <property type="match status" value="1"/>
</dbReference>
<feature type="domain" description="Resolvase HTH" evidence="1">
    <location>
        <begin position="8"/>
        <end position="38"/>
    </location>
</feature>